<keyword evidence="6 9" id="KW-0067">ATP-binding</keyword>
<dbReference type="InterPro" id="IPR003593">
    <property type="entry name" value="AAA+_ATPase"/>
</dbReference>
<feature type="domain" description="ABC transporter" evidence="8">
    <location>
        <begin position="10"/>
        <end position="249"/>
    </location>
</feature>
<dbReference type="PROSITE" id="PS50893">
    <property type="entry name" value="ABC_TRANSPORTER_2"/>
    <property type="match status" value="1"/>
</dbReference>
<dbReference type="SMART" id="SM00382">
    <property type="entry name" value="AAA"/>
    <property type="match status" value="1"/>
</dbReference>
<keyword evidence="10" id="KW-1185">Reference proteome</keyword>
<dbReference type="InterPro" id="IPR017871">
    <property type="entry name" value="ABC_transporter-like_CS"/>
</dbReference>
<dbReference type="CDD" id="cd03225">
    <property type="entry name" value="ABC_cobalt_CbiO_domain1"/>
    <property type="match status" value="1"/>
</dbReference>
<evidence type="ECO:0000313" key="10">
    <source>
        <dbReference type="Proteomes" id="UP000253426"/>
    </source>
</evidence>
<comment type="subcellular location">
    <subcellularLocation>
        <location evidence="1">Cell membrane</location>
        <topology evidence="1">Peripheral membrane protein</topology>
    </subcellularLocation>
</comment>
<evidence type="ECO:0000256" key="2">
    <source>
        <dbReference type="ARBA" id="ARBA00005417"/>
    </source>
</evidence>
<dbReference type="SUPFAM" id="SSF52540">
    <property type="entry name" value="P-loop containing nucleoside triphosphate hydrolases"/>
    <property type="match status" value="1"/>
</dbReference>
<evidence type="ECO:0000256" key="7">
    <source>
        <dbReference type="ARBA" id="ARBA00023136"/>
    </source>
</evidence>
<dbReference type="InterPro" id="IPR003439">
    <property type="entry name" value="ABC_transporter-like_ATP-bd"/>
</dbReference>
<dbReference type="PANTHER" id="PTHR43166:SF9">
    <property type="entry name" value="GLUTAMATE_ASPARTATE IMPORT ATP-BINDING PROTEIN GLTL"/>
    <property type="match status" value="1"/>
</dbReference>
<dbReference type="InterPro" id="IPR050086">
    <property type="entry name" value="MetN_ABC_transporter-like"/>
</dbReference>
<dbReference type="InterPro" id="IPR027417">
    <property type="entry name" value="P-loop_NTPase"/>
</dbReference>
<comment type="caution">
    <text evidence="9">The sequence shown here is derived from an EMBL/GenBank/DDBJ whole genome shotgun (WGS) entry which is preliminary data.</text>
</comment>
<proteinExistence type="inferred from homology"/>
<protein>
    <submittedName>
        <fullName evidence="9">Iron complex transport system ATP-binding protein</fullName>
    </submittedName>
</protein>
<organism evidence="9 10">
    <name type="scientific">Roseimicrobium gellanilyticum</name>
    <dbReference type="NCBI Taxonomy" id="748857"/>
    <lineage>
        <taxon>Bacteria</taxon>
        <taxon>Pseudomonadati</taxon>
        <taxon>Verrucomicrobiota</taxon>
        <taxon>Verrucomicrobiia</taxon>
        <taxon>Verrucomicrobiales</taxon>
        <taxon>Verrucomicrobiaceae</taxon>
        <taxon>Roseimicrobium</taxon>
    </lineage>
</organism>
<accession>A0A366HQW7</accession>
<dbReference type="OrthoDB" id="9789994at2"/>
<evidence type="ECO:0000256" key="1">
    <source>
        <dbReference type="ARBA" id="ARBA00004202"/>
    </source>
</evidence>
<dbReference type="Pfam" id="PF00005">
    <property type="entry name" value="ABC_tran"/>
    <property type="match status" value="1"/>
</dbReference>
<evidence type="ECO:0000259" key="8">
    <source>
        <dbReference type="PROSITE" id="PS50893"/>
    </source>
</evidence>
<dbReference type="GO" id="GO:0005886">
    <property type="term" value="C:plasma membrane"/>
    <property type="evidence" value="ECO:0007669"/>
    <property type="project" value="UniProtKB-SubCell"/>
</dbReference>
<keyword evidence="5" id="KW-0547">Nucleotide-binding</keyword>
<keyword evidence="7" id="KW-0472">Membrane</keyword>
<evidence type="ECO:0000256" key="4">
    <source>
        <dbReference type="ARBA" id="ARBA00022475"/>
    </source>
</evidence>
<name>A0A366HQW7_9BACT</name>
<evidence type="ECO:0000256" key="5">
    <source>
        <dbReference type="ARBA" id="ARBA00022741"/>
    </source>
</evidence>
<dbReference type="InterPro" id="IPR015856">
    <property type="entry name" value="ABC_transpr_CbiO/EcfA_su"/>
</dbReference>
<dbReference type="PANTHER" id="PTHR43166">
    <property type="entry name" value="AMINO ACID IMPORT ATP-BINDING PROTEIN"/>
    <property type="match status" value="1"/>
</dbReference>
<dbReference type="AlphaFoldDB" id="A0A366HQW7"/>
<dbReference type="Gene3D" id="3.40.50.300">
    <property type="entry name" value="P-loop containing nucleotide triphosphate hydrolases"/>
    <property type="match status" value="1"/>
</dbReference>
<evidence type="ECO:0000256" key="6">
    <source>
        <dbReference type="ARBA" id="ARBA00022840"/>
    </source>
</evidence>
<keyword evidence="4" id="KW-1003">Cell membrane</keyword>
<dbReference type="GO" id="GO:0016887">
    <property type="term" value="F:ATP hydrolysis activity"/>
    <property type="evidence" value="ECO:0007669"/>
    <property type="project" value="InterPro"/>
</dbReference>
<dbReference type="Proteomes" id="UP000253426">
    <property type="component" value="Unassembled WGS sequence"/>
</dbReference>
<dbReference type="PROSITE" id="PS00211">
    <property type="entry name" value="ABC_TRANSPORTER_1"/>
    <property type="match status" value="1"/>
</dbReference>
<gene>
    <name evidence="9" type="ORF">DES53_102441</name>
</gene>
<evidence type="ECO:0000256" key="3">
    <source>
        <dbReference type="ARBA" id="ARBA00022448"/>
    </source>
</evidence>
<keyword evidence="3" id="KW-0813">Transport</keyword>
<dbReference type="EMBL" id="QNRR01000002">
    <property type="protein sequence ID" value="RBP46055.1"/>
    <property type="molecule type" value="Genomic_DNA"/>
</dbReference>
<dbReference type="GO" id="GO:0055085">
    <property type="term" value="P:transmembrane transport"/>
    <property type="evidence" value="ECO:0007669"/>
    <property type="project" value="InterPro"/>
</dbReference>
<dbReference type="GO" id="GO:0005524">
    <property type="term" value="F:ATP binding"/>
    <property type="evidence" value="ECO:0007669"/>
    <property type="project" value="UniProtKB-KW"/>
</dbReference>
<comment type="similarity">
    <text evidence="2">Belongs to the ABC transporter superfamily.</text>
</comment>
<evidence type="ECO:0000313" key="9">
    <source>
        <dbReference type="EMBL" id="RBP46055.1"/>
    </source>
</evidence>
<reference evidence="9 10" key="1">
    <citation type="submission" date="2018-06" db="EMBL/GenBank/DDBJ databases">
        <title>Genomic Encyclopedia of Type Strains, Phase IV (KMG-IV): sequencing the most valuable type-strain genomes for metagenomic binning, comparative biology and taxonomic classification.</title>
        <authorList>
            <person name="Goeker M."/>
        </authorList>
    </citation>
    <scope>NUCLEOTIDE SEQUENCE [LARGE SCALE GENOMIC DNA]</scope>
    <source>
        <strain evidence="9 10">DSM 25532</strain>
    </source>
</reference>
<sequence>MADTSNAPVLNISGLRYERNDRKILKGVDWRVGAGEHWVILGPNGCGKTSLINCLTGYEMSTAGDITVDGSEFGRTDWREVRKRVGLVTSTLTSYLEPGEPVLDAVASGREAMLNLVGEVSAEVRTEARALLERIGCGYLADSFWGVLSQGERQKILICRALMSKYHVLILDEPCAGLDPVAREHFLGWLQQLATAPGAPSMVLVTHHVEEILPCFTHVLVLKQGAVLASGTKQEVLTSECLSEAYGAPLSLEAGGDRYRLTLLNP</sequence>
<dbReference type="RefSeq" id="WP_113958125.1">
    <property type="nucleotide sequence ID" value="NZ_QNRR01000002.1"/>
</dbReference>